<evidence type="ECO:0000259" key="5">
    <source>
        <dbReference type="PROSITE" id="PS50405"/>
    </source>
</evidence>
<evidence type="ECO:0000256" key="1">
    <source>
        <dbReference type="PIRSR" id="PIRSR015753-1"/>
    </source>
</evidence>
<organism evidence="6">
    <name type="scientific">Polytomella parva</name>
    <dbReference type="NCBI Taxonomy" id="51329"/>
    <lineage>
        <taxon>Eukaryota</taxon>
        <taxon>Viridiplantae</taxon>
        <taxon>Chlorophyta</taxon>
        <taxon>core chlorophytes</taxon>
        <taxon>Chlorophyceae</taxon>
        <taxon>CS clade</taxon>
        <taxon>Chlamydomonadales</taxon>
        <taxon>Chlamydomonadaceae</taxon>
        <taxon>Polytomella</taxon>
    </lineage>
</organism>
<accession>A0A7S0VA80</accession>
<dbReference type="PANTHER" id="PTHR32419:SF6">
    <property type="entry name" value="GLUTATHIONE S-TRANSFERASE OMEGA-LIKE 1-RELATED"/>
    <property type="match status" value="1"/>
</dbReference>
<dbReference type="FunFam" id="3.40.30.10:FF:000499">
    <property type="entry name" value="Glutathione S-transferase"/>
    <property type="match status" value="1"/>
</dbReference>
<evidence type="ECO:0000313" key="6">
    <source>
        <dbReference type="EMBL" id="CAD8781326.1"/>
    </source>
</evidence>
<feature type="domain" description="GST C-terminal" evidence="5">
    <location>
        <begin position="195"/>
        <end position="331"/>
    </location>
</feature>
<dbReference type="PANTHER" id="PTHR32419">
    <property type="entry name" value="GLUTATHIONYL-HYDROQUINONE REDUCTASE"/>
    <property type="match status" value="1"/>
</dbReference>
<dbReference type="PIRSF" id="PIRSF015753">
    <property type="entry name" value="GST"/>
    <property type="match status" value="1"/>
</dbReference>
<reference evidence="6" key="1">
    <citation type="submission" date="2021-01" db="EMBL/GenBank/DDBJ databases">
        <authorList>
            <person name="Corre E."/>
            <person name="Pelletier E."/>
            <person name="Niang G."/>
            <person name="Scheremetjew M."/>
            <person name="Finn R."/>
            <person name="Kale V."/>
            <person name="Holt S."/>
            <person name="Cochrane G."/>
            <person name="Meng A."/>
            <person name="Brown T."/>
            <person name="Cohen L."/>
        </authorList>
    </citation>
    <scope>NUCLEOTIDE SEQUENCE</scope>
    <source>
        <strain evidence="6">SAG 63-3</strain>
    </source>
</reference>
<protein>
    <recommendedName>
        <fullName evidence="5">GST C-terminal domain-containing protein</fullName>
    </recommendedName>
</protein>
<feature type="binding site" evidence="2">
    <location>
        <position position="115"/>
    </location>
    <ligand>
        <name>glutathione</name>
        <dbReference type="ChEBI" id="CHEBI:57925"/>
    </ligand>
</feature>
<dbReference type="SUPFAM" id="SSF52833">
    <property type="entry name" value="Thioredoxin-like"/>
    <property type="match status" value="1"/>
</dbReference>
<dbReference type="Pfam" id="PF13410">
    <property type="entry name" value="GST_C_2"/>
    <property type="match status" value="1"/>
</dbReference>
<dbReference type="InterPro" id="IPR036249">
    <property type="entry name" value="Thioredoxin-like_sf"/>
</dbReference>
<feature type="active site" description="Nucleophile" evidence="1">
    <location>
        <position position="72"/>
    </location>
</feature>
<name>A0A7S0VA80_9CHLO</name>
<sequence>MYRAAFPFYRNVKYNPVPFAFTRNMSIRTAVDEVSKVGEFKRTASAYRNYIKKGSRFEPEANRYHLYVSLACPWACRCLAALYLKGLEGVIGVTSVHPTWQRTKLDDPKDEHHGWAFASESDPPKKSPNGFGSFDCRGCTPDTPNGANFVRDLYEKVGDTHGKYSVPILWDTREKTIVCNESQEIVRMFNAEFNDFAKNKEVDLYPQELVSEIDDINAWVYDGINNGVYRCGFATSQEAYDNAVSSLFSSLDRVEKLLSDGREFLVGGRLTEADIRLFVTLIRFDEVYVVYFKTNRKLIREFPHLKKYVTRLYQVPEVQKSVDMYHIKTHYFTSHPKLNHYAIVPSGSDYWWEAPLNESK</sequence>
<dbReference type="SFLD" id="SFLDS00019">
    <property type="entry name" value="Glutathione_Transferase_(cytos"/>
    <property type="match status" value="1"/>
</dbReference>
<dbReference type="Gene3D" id="1.20.1050.10">
    <property type="match status" value="1"/>
</dbReference>
<feature type="binding site" evidence="2">
    <location>
        <begin position="181"/>
        <end position="182"/>
    </location>
    <ligand>
        <name>glutathione</name>
        <dbReference type="ChEBI" id="CHEBI:57925"/>
    </ligand>
</feature>
<dbReference type="PROSITE" id="PS50405">
    <property type="entry name" value="GST_CTER"/>
    <property type="match status" value="1"/>
</dbReference>
<dbReference type="CDD" id="cd03190">
    <property type="entry name" value="GST_C_Omega_like"/>
    <property type="match status" value="1"/>
</dbReference>
<evidence type="ECO:0000256" key="2">
    <source>
        <dbReference type="PIRSR" id="PIRSR015753-2"/>
    </source>
</evidence>
<dbReference type="GO" id="GO:0005737">
    <property type="term" value="C:cytoplasm"/>
    <property type="evidence" value="ECO:0007669"/>
    <property type="project" value="TreeGrafter"/>
</dbReference>
<dbReference type="SUPFAM" id="SSF47616">
    <property type="entry name" value="GST C-terminal domain-like"/>
    <property type="match status" value="1"/>
</dbReference>
<dbReference type="Gene3D" id="3.40.30.10">
    <property type="entry name" value="Glutaredoxin"/>
    <property type="match status" value="1"/>
</dbReference>
<dbReference type="SFLD" id="SFLDG01148">
    <property type="entry name" value="Xi_(cytGST)"/>
    <property type="match status" value="1"/>
</dbReference>
<dbReference type="InterPro" id="IPR010987">
    <property type="entry name" value="Glutathione-S-Trfase_C-like"/>
</dbReference>
<feature type="active site" description="Proton donor/acceptor" evidence="1">
    <location>
        <position position="229"/>
    </location>
</feature>
<dbReference type="EMBL" id="HBFM01023766">
    <property type="protein sequence ID" value="CAD8781326.1"/>
    <property type="molecule type" value="Transcribed_RNA"/>
</dbReference>
<dbReference type="InterPro" id="IPR004045">
    <property type="entry name" value="Glutathione_S-Trfase_N"/>
</dbReference>
<dbReference type="Pfam" id="PF13409">
    <property type="entry name" value="GST_N_2"/>
    <property type="match status" value="1"/>
</dbReference>
<dbReference type="AlphaFoldDB" id="A0A7S0VA80"/>
<gene>
    <name evidence="6" type="ORF">PPAR00522_LOCUS15399</name>
</gene>
<evidence type="ECO:0000256" key="4">
    <source>
        <dbReference type="SAM" id="MobiDB-lite"/>
    </source>
</evidence>
<dbReference type="SFLD" id="SFLDG01206">
    <property type="entry name" value="Xi.1"/>
    <property type="match status" value="1"/>
</dbReference>
<dbReference type="GO" id="GO:0004364">
    <property type="term" value="F:glutathione transferase activity"/>
    <property type="evidence" value="ECO:0007669"/>
    <property type="project" value="InterPro"/>
</dbReference>
<evidence type="ECO:0000256" key="3">
    <source>
        <dbReference type="PIRSR" id="PIRSR015753-3"/>
    </source>
</evidence>
<dbReference type="InterPro" id="IPR047047">
    <property type="entry name" value="GST_Omega-like_C"/>
</dbReference>
<dbReference type="InterPro" id="IPR016639">
    <property type="entry name" value="GST_Omega/GSH"/>
</dbReference>
<proteinExistence type="predicted"/>
<dbReference type="InterPro" id="IPR036282">
    <property type="entry name" value="Glutathione-S-Trfase_C_sf"/>
</dbReference>
<feature type="region of interest" description="Disordered" evidence="4">
    <location>
        <begin position="107"/>
        <end position="128"/>
    </location>
</feature>
<dbReference type="InterPro" id="IPR040079">
    <property type="entry name" value="Glutathione_S-Trfase"/>
</dbReference>
<feature type="site" description="Lowers pKa of active site Cys" evidence="3">
    <location>
        <position position="331"/>
    </location>
</feature>
<feature type="site" description="Lowers pKa of active site Cys" evidence="3">
    <location>
        <position position="288"/>
    </location>
</feature>
<feature type="binding site" evidence="2">
    <location>
        <begin position="163"/>
        <end position="166"/>
    </location>
    <ligand>
        <name>glutathione</name>
        <dbReference type="ChEBI" id="CHEBI:57925"/>
    </ligand>
</feature>